<dbReference type="InterPro" id="IPR044566">
    <property type="entry name" value="RMV1-like"/>
</dbReference>
<evidence type="ECO:0000256" key="3">
    <source>
        <dbReference type="ARBA" id="ARBA00022475"/>
    </source>
</evidence>
<evidence type="ECO:0000256" key="7">
    <source>
        <dbReference type="SAM" id="Phobius"/>
    </source>
</evidence>
<dbReference type="InterPro" id="IPR002293">
    <property type="entry name" value="AA/rel_permease1"/>
</dbReference>
<feature type="transmembrane region" description="Helical" evidence="7">
    <location>
        <begin position="23"/>
        <end position="40"/>
    </location>
</feature>
<feature type="transmembrane region" description="Helical" evidence="7">
    <location>
        <begin position="52"/>
        <end position="70"/>
    </location>
</feature>
<evidence type="ECO:0000313" key="9">
    <source>
        <dbReference type="Proteomes" id="UP001065549"/>
    </source>
</evidence>
<protein>
    <submittedName>
        <fullName evidence="8">APC family permease</fullName>
    </submittedName>
</protein>
<dbReference type="GO" id="GO:0022857">
    <property type="term" value="F:transmembrane transporter activity"/>
    <property type="evidence" value="ECO:0007669"/>
    <property type="project" value="InterPro"/>
</dbReference>
<evidence type="ECO:0000256" key="1">
    <source>
        <dbReference type="ARBA" id="ARBA00004651"/>
    </source>
</evidence>
<dbReference type="Pfam" id="PF13520">
    <property type="entry name" value="AA_permease_2"/>
    <property type="match status" value="1"/>
</dbReference>
<feature type="transmembrane region" description="Helical" evidence="7">
    <location>
        <begin position="273"/>
        <end position="294"/>
    </location>
</feature>
<keyword evidence="5 7" id="KW-1133">Transmembrane helix</keyword>
<sequence length="553" mass="60604">MTNNAGAPLINDNSRIVERDVKVSAMVFIIFSFCCGGCFGVEEMISSSGPGIAILVLILMVFFWAIPQIFTASELGSAMPYAGGFYKWIQNALGEYWAFQSGYCRTISQYLEMAGYVVLATNYLGMLVDLTNMSAYAVKAIIILIITAVNLRGINEVGWVSTALSIIVMAAFAFVAVIGFVHMDHNPFVPFFDRENGLGWSISGSLAIGIWMYSGYTSISTLAGDCKDKSVVWKALLVALPLAVITYVVPTIAGVASVGPWQEWGISVNYSSVAQLAGAQFGLAFCIVAMAGNISSFNSAMISLSRGFYAIAEDNLAPKGLTKISQKRGVPHISILSIAVVALATCQLDFDVIITITVTLSLVYYVLIFISGIYMRIKAPDLYRPFRVPLGNVGYSLFILPGIIIAVISLLINGADYFLGGQFGILLIQFIYLWFKIKRGGLHSTDPKNNPINPKTKLCYGDLDRMFKLIGVLAILGFISSLFLPWYEGSWGAEYYMETYGFEGAFELIITGIRVMTGVYAVLAAILYALSRKFDPKENWIPANKMWQETYIK</sequence>
<organism evidence="8 9">
    <name type="scientific">Hominibacterium faecale</name>
    <dbReference type="NCBI Taxonomy" id="2839743"/>
    <lineage>
        <taxon>Bacteria</taxon>
        <taxon>Bacillati</taxon>
        <taxon>Bacillota</taxon>
        <taxon>Clostridia</taxon>
        <taxon>Peptostreptococcales</taxon>
        <taxon>Anaerovoracaceae</taxon>
        <taxon>Hominibacterium</taxon>
    </lineage>
</organism>
<keyword evidence="4 7" id="KW-0812">Transmembrane</keyword>
<feature type="transmembrane region" description="Helical" evidence="7">
    <location>
        <begin position="352"/>
        <end position="374"/>
    </location>
</feature>
<feature type="transmembrane region" description="Helical" evidence="7">
    <location>
        <begin position="329"/>
        <end position="346"/>
    </location>
</feature>
<keyword evidence="9" id="KW-1185">Reference proteome</keyword>
<feature type="transmembrane region" description="Helical" evidence="7">
    <location>
        <begin position="163"/>
        <end position="183"/>
    </location>
</feature>
<accession>A0A9J6QUF6</accession>
<evidence type="ECO:0000256" key="2">
    <source>
        <dbReference type="ARBA" id="ARBA00022448"/>
    </source>
</evidence>
<feature type="transmembrane region" description="Helical" evidence="7">
    <location>
        <begin position="506"/>
        <end position="530"/>
    </location>
</feature>
<feature type="transmembrane region" description="Helical" evidence="7">
    <location>
        <begin position="395"/>
        <end position="412"/>
    </location>
</feature>
<evidence type="ECO:0000256" key="5">
    <source>
        <dbReference type="ARBA" id="ARBA00022989"/>
    </source>
</evidence>
<feature type="transmembrane region" description="Helical" evidence="7">
    <location>
        <begin position="231"/>
        <end position="253"/>
    </location>
</feature>
<evidence type="ECO:0000313" key="8">
    <source>
        <dbReference type="EMBL" id="MCU7378539.1"/>
    </source>
</evidence>
<dbReference type="PANTHER" id="PTHR45826:SF2">
    <property type="entry name" value="AMINO ACID TRANSPORTER"/>
    <property type="match status" value="1"/>
</dbReference>
<dbReference type="EMBL" id="JAOSHN010000003">
    <property type="protein sequence ID" value="MCU7378539.1"/>
    <property type="molecule type" value="Genomic_DNA"/>
</dbReference>
<feature type="transmembrane region" description="Helical" evidence="7">
    <location>
        <begin position="133"/>
        <end position="151"/>
    </location>
</feature>
<gene>
    <name evidence="8" type="ORF">OBO34_09225</name>
</gene>
<name>A0A9J6QUF6_9FIRM</name>
<comment type="caution">
    <text evidence="8">The sequence shown here is derived from an EMBL/GenBank/DDBJ whole genome shotgun (WGS) entry which is preliminary data.</text>
</comment>
<keyword evidence="3" id="KW-1003">Cell membrane</keyword>
<dbReference type="GO" id="GO:0005886">
    <property type="term" value="C:plasma membrane"/>
    <property type="evidence" value="ECO:0007669"/>
    <property type="project" value="UniProtKB-SubCell"/>
</dbReference>
<keyword evidence="2" id="KW-0813">Transport</keyword>
<feature type="transmembrane region" description="Helical" evidence="7">
    <location>
        <begin position="466"/>
        <end position="486"/>
    </location>
</feature>
<feature type="transmembrane region" description="Helical" evidence="7">
    <location>
        <begin position="418"/>
        <end position="435"/>
    </location>
</feature>
<keyword evidence="6 7" id="KW-0472">Membrane</keyword>
<dbReference type="Gene3D" id="1.20.1740.10">
    <property type="entry name" value="Amino acid/polyamine transporter I"/>
    <property type="match status" value="1"/>
</dbReference>
<dbReference type="Proteomes" id="UP001065549">
    <property type="component" value="Unassembled WGS sequence"/>
</dbReference>
<evidence type="ECO:0000256" key="6">
    <source>
        <dbReference type="ARBA" id="ARBA00023136"/>
    </source>
</evidence>
<evidence type="ECO:0000256" key="4">
    <source>
        <dbReference type="ARBA" id="ARBA00022692"/>
    </source>
</evidence>
<dbReference type="AlphaFoldDB" id="A0A9J6QUF6"/>
<reference evidence="8" key="1">
    <citation type="submission" date="2022-09" db="EMBL/GenBank/DDBJ databases">
        <title>Culturomic study of gut microbiota in children with autism spectrum disorder.</title>
        <authorList>
            <person name="Efimov B.A."/>
            <person name="Chaplin A.V."/>
            <person name="Sokolova S.R."/>
            <person name="Pikina A.P."/>
            <person name="Korzhanova M."/>
            <person name="Belova V."/>
            <person name="Korostin D."/>
        </authorList>
    </citation>
    <scope>NUCLEOTIDE SEQUENCE</scope>
    <source>
        <strain evidence="8">ASD5510</strain>
    </source>
</reference>
<proteinExistence type="predicted"/>
<dbReference type="RefSeq" id="WP_148396351.1">
    <property type="nucleotide sequence ID" value="NZ_JAJAGH010000007.1"/>
</dbReference>
<feature type="transmembrane region" description="Helical" evidence="7">
    <location>
        <begin position="198"/>
        <end position="219"/>
    </location>
</feature>
<dbReference type="PANTHER" id="PTHR45826">
    <property type="entry name" value="POLYAMINE TRANSPORTER PUT1"/>
    <property type="match status" value="1"/>
</dbReference>
<comment type="subcellular location">
    <subcellularLocation>
        <location evidence="1">Cell membrane</location>
        <topology evidence="1">Multi-pass membrane protein</topology>
    </subcellularLocation>
</comment>